<evidence type="ECO:0008006" key="3">
    <source>
        <dbReference type="Google" id="ProtNLM"/>
    </source>
</evidence>
<protein>
    <recommendedName>
        <fullName evidence="3">ABC transporter domain-containing protein</fullName>
    </recommendedName>
</protein>
<name>A0A0C2VHF7_9BACL</name>
<dbReference type="Proteomes" id="UP000031938">
    <property type="component" value="Unassembled WGS sequence"/>
</dbReference>
<accession>A0A0C2VHF7</accession>
<dbReference type="InterPro" id="IPR027417">
    <property type="entry name" value="P-loop_NTPase"/>
</dbReference>
<gene>
    <name evidence="1" type="ORF">KP78_17540</name>
</gene>
<proteinExistence type="predicted"/>
<sequence>MSNGLEIRALIQSLIAICRAITHAKMQNWLSLSFFKQKHVTNYIQRSLFHFLQSTMKDKRCARNTLHQSCLFVVSHGGKASSMAIFYGKIAVKRVFITDLEGNENGCLAGKSNDEGLGLLLLQRPEILLLDEPTNHLDIESIEWLDEFLRDYHGARIVVSHDRYFLNRMFTRIGWWSNRKLQVMEGPYEWAFTRRLALQTKNSIVSHETIGKNSKKSNFKISSNDSALSNEMSEEKLLELLEKIEQEL</sequence>
<dbReference type="PANTHER" id="PTHR42855">
    <property type="entry name" value="ABC TRANSPORTER ATP-BINDING SUBUNIT"/>
    <property type="match status" value="1"/>
</dbReference>
<dbReference type="InterPro" id="IPR051309">
    <property type="entry name" value="ABCF_ATPase"/>
</dbReference>
<reference evidence="1 2" key="1">
    <citation type="submission" date="2015-01" db="EMBL/GenBank/DDBJ databases">
        <title>Genome sequencing of Jeotgalibacillus soli.</title>
        <authorList>
            <person name="Goh K.M."/>
            <person name="Chan K.-G."/>
            <person name="Yaakop A.S."/>
            <person name="Ee R."/>
            <person name="Gan H.M."/>
            <person name="Chan C.S."/>
        </authorList>
    </citation>
    <scope>NUCLEOTIDE SEQUENCE [LARGE SCALE GENOMIC DNA]</scope>
    <source>
        <strain evidence="1 2">P9</strain>
    </source>
</reference>
<organism evidence="1 2">
    <name type="scientific">Jeotgalibacillus soli</name>
    <dbReference type="NCBI Taxonomy" id="889306"/>
    <lineage>
        <taxon>Bacteria</taxon>
        <taxon>Bacillati</taxon>
        <taxon>Bacillota</taxon>
        <taxon>Bacilli</taxon>
        <taxon>Bacillales</taxon>
        <taxon>Caryophanaceae</taxon>
        <taxon>Jeotgalibacillus</taxon>
    </lineage>
</organism>
<dbReference type="EMBL" id="JXRP01000013">
    <property type="protein sequence ID" value="KIL48307.1"/>
    <property type="molecule type" value="Genomic_DNA"/>
</dbReference>
<evidence type="ECO:0000313" key="1">
    <source>
        <dbReference type="EMBL" id="KIL48307.1"/>
    </source>
</evidence>
<dbReference type="SUPFAM" id="SSF52540">
    <property type="entry name" value="P-loop containing nucleoside triphosphate hydrolases"/>
    <property type="match status" value="1"/>
</dbReference>
<comment type="caution">
    <text evidence="1">The sequence shown here is derived from an EMBL/GenBank/DDBJ whole genome shotgun (WGS) entry which is preliminary data.</text>
</comment>
<dbReference type="PATRIC" id="fig|889306.3.peg.1766"/>
<dbReference type="PANTHER" id="PTHR42855:SF2">
    <property type="entry name" value="DRUG RESISTANCE ABC TRANSPORTER,ATP-BINDING PROTEIN"/>
    <property type="match status" value="1"/>
</dbReference>
<dbReference type="STRING" id="889306.KP78_17540"/>
<dbReference type="AlphaFoldDB" id="A0A0C2VHF7"/>
<dbReference type="RefSeq" id="WP_041087938.1">
    <property type="nucleotide sequence ID" value="NZ_JXRP01000013.1"/>
</dbReference>
<evidence type="ECO:0000313" key="2">
    <source>
        <dbReference type="Proteomes" id="UP000031938"/>
    </source>
</evidence>
<keyword evidence="2" id="KW-1185">Reference proteome</keyword>
<dbReference type="Gene3D" id="3.40.50.300">
    <property type="entry name" value="P-loop containing nucleotide triphosphate hydrolases"/>
    <property type="match status" value="1"/>
</dbReference>
<dbReference type="OrthoDB" id="9808609at2"/>